<dbReference type="Gene3D" id="1.10.10.10">
    <property type="entry name" value="Winged helix-like DNA-binding domain superfamily/Winged helix DNA-binding domain"/>
    <property type="match status" value="1"/>
</dbReference>
<reference evidence="4 5" key="1">
    <citation type="submission" date="2019-03" db="EMBL/GenBank/DDBJ databases">
        <title>Genomic Encyclopedia of Archaeal and Bacterial Type Strains, Phase II (KMG-II): from individual species to whole genera.</title>
        <authorList>
            <person name="Goeker M."/>
        </authorList>
    </citation>
    <scope>NUCLEOTIDE SEQUENCE [LARGE SCALE GENOMIC DNA]</scope>
    <source>
        <strain evidence="4 5">DSM 45499</strain>
    </source>
</reference>
<organism evidence="4 5">
    <name type="scientific">Actinophytocola oryzae</name>
    <dbReference type="NCBI Taxonomy" id="502181"/>
    <lineage>
        <taxon>Bacteria</taxon>
        <taxon>Bacillati</taxon>
        <taxon>Actinomycetota</taxon>
        <taxon>Actinomycetes</taxon>
        <taxon>Pseudonocardiales</taxon>
        <taxon>Pseudonocardiaceae</taxon>
    </lineage>
</organism>
<dbReference type="EMBL" id="SOCP01000005">
    <property type="protein sequence ID" value="TDV52288.1"/>
    <property type="molecule type" value="Genomic_DNA"/>
</dbReference>
<evidence type="ECO:0000259" key="1">
    <source>
        <dbReference type="Pfam" id="PF07848"/>
    </source>
</evidence>
<accession>A0A4R7VS24</accession>
<dbReference type="PANTHER" id="PTHR30319:SF1">
    <property type="entry name" value="TRANSCRIPTIONAL REPRESSOR PAAX"/>
    <property type="match status" value="1"/>
</dbReference>
<evidence type="ECO:0000259" key="2">
    <source>
        <dbReference type="Pfam" id="PF08223"/>
    </source>
</evidence>
<dbReference type="RefSeq" id="WP_133903665.1">
    <property type="nucleotide sequence ID" value="NZ_SOCP01000005.1"/>
</dbReference>
<dbReference type="Gene3D" id="3.30.70.2650">
    <property type="match status" value="1"/>
</dbReference>
<dbReference type="InterPro" id="IPR012906">
    <property type="entry name" value="PaaX-like_N"/>
</dbReference>
<dbReference type="InterPro" id="IPR048846">
    <property type="entry name" value="PaaX-like_central"/>
</dbReference>
<sequence>MSVPVVSRRREVSGGSARSLLTTLLGEYVLPAERPVWTSTLVESLALFDVEEKAARQALSRTAAEGWLESDRVGRRVRWTLTSAGRHLLAEGAGRIYGFGSGAQEWDGRWLVVLVSVPETLRDLRHKLRTRLTWAGFGSPTAGVWITPHLSAEADAKLILDELDLSSQAMSYLATYGALGSERAMVERAWNLADVGARYQSFVDEFSAMRPTTPDGFLRAQTLLVHEWRRFPFLDPQLPAELLPAKWSGTTATDLFNELHLRWRTRAQERWSELAGD</sequence>
<dbReference type="GO" id="GO:0006351">
    <property type="term" value="P:DNA-templated transcription"/>
    <property type="evidence" value="ECO:0007669"/>
    <property type="project" value="InterPro"/>
</dbReference>
<evidence type="ECO:0000259" key="3">
    <source>
        <dbReference type="Pfam" id="PF20803"/>
    </source>
</evidence>
<comment type="caution">
    <text evidence="4">The sequence shown here is derived from an EMBL/GenBank/DDBJ whole genome shotgun (WGS) entry which is preliminary data.</text>
</comment>
<gene>
    <name evidence="4" type="ORF">CLV71_105420</name>
</gene>
<name>A0A4R7VS24_9PSEU</name>
<feature type="domain" description="Transcriptional repressor PaaX-like central Cas2-like" evidence="3">
    <location>
        <begin position="104"/>
        <end position="185"/>
    </location>
</feature>
<dbReference type="Pfam" id="PF07848">
    <property type="entry name" value="PaaX"/>
    <property type="match status" value="1"/>
</dbReference>
<keyword evidence="5" id="KW-1185">Reference proteome</keyword>
<dbReference type="OrthoDB" id="2270427at2"/>
<feature type="domain" description="Transcriptional repressor PaaX-like N-terminal" evidence="1">
    <location>
        <begin position="16"/>
        <end position="84"/>
    </location>
</feature>
<dbReference type="Gene3D" id="1.20.58.1460">
    <property type="match status" value="1"/>
</dbReference>
<feature type="domain" description="Transcriptional repressor PaaX-like C-terminal" evidence="2">
    <location>
        <begin position="190"/>
        <end position="271"/>
    </location>
</feature>
<dbReference type="Proteomes" id="UP000294927">
    <property type="component" value="Unassembled WGS sequence"/>
</dbReference>
<protein>
    <submittedName>
        <fullName evidence="4">PaaX family transcriptional regulator</fullName>
    </submittedName>
</protein>
<dbReference type="InterPro" id="IPR013225">
    <property type="entry name" value="PaaX_C"/>
</dbReference>
<evidence type="ECO:0000313" key="4">
    <source>
        <dbReference type="EMBL" id="TDV52288.1"/>
    </source>
</evidence>
<dbReference type="PIRSF" id="PIRSF020623">
    <property type="entry name" value="PaaX"/>
    <property type="match status" value="1"/>
</dbReference>
<dbReference type="InterPro" id="IPR036388">
    <property type="entry name" value="WH-like_DNA-bd_sf"/>
</dbReference>
<dbReference type="AlphaFoldDB" id="A0A4R7VS24"/>
<proteinExistence type="predicted"/>
<dbReference type="PANTHER" id="PTHR30319">
    <property type="entry name" value="PHENYLACETIC ACID REGULATOR-RELATED TRANSCRIPTIONAL REPRESSOR"/>
    <property type="match status" value="1"/>
</dbReference>
<evidence type="ECO:0000313" key="5">
    <source>
        <dbReference type="Proteomes" id="UP000294927"/>
    </source>
</evidence>
<dbReference type="Pfam" id="PF08223">
    <property type="entry name" value="PaaX_C"/>
    <property type="match status" value="1"/>
</dbReference>
<dbReference type="Pfam" id="PF20803">
    <property type="entry name" value="PaaX_M"/>
    <property type="match status" value="1"/>
</dbReference>
<dbReference type="InterPro" id="IPR011965">
    <property type="entry name" value="PaaX_trns_reg"/>
</dbReference>